<dbReference type="EMBL" id="JARK01001342">
    <property type="protein sequence ID" value="EYC29524.1"/>
    <property type="molecule type" value="Genomic_DNA"/>
</dbReference>
<keyword evidence="2 8" id="KW-0813">Transport</keyword>
<dbReference type="STRING" id="53326.A0A016VPN5"/>
<comment type="subcellular location">
    <subcellularLocation>
        <location evidence="8">Nucleus</location>
        <location evidence="8">Nuclear pore complex</location>
    </subcellularLocation>
    <subcellularLocation>
        <location evidence="8">Nucleus membrane</location>
    </subcellularLocation>
</comment>
<evidence type="ECO:0000256" key="7">
    <source>
        <dbReference type="ARBA" id="ARBA00023242"/>
    </source>
</evidence>
<organism evidence="9 10">
    <name type="scientific">Ancylostoma ceylanicum</name>
    <dbReference type="NCBI Taxonomy" id="53326"/>
    <lineage>
        <taxon>Eukaryota</taxon>
        <taxon>Metazoa</taxon>
        <taxon>Ecdysozoa</taxon>
        <taxon>Nematoda</taxon>
        <taxon>Chromadorea</taxon>
        <taxon>Rhabditida</taxon>
        <taxon>Rhabditina</taxon>
        <taxon>Rhabditomorpha</taxon>
        <taxon>Strongyloidea</taxon>
        <taxon>Ancylostomatidae</taxon>
        <taxon>Ancylostomatinae</taxon>
        <taxon>Ancylostoma</taxon>
    </lineage>
</organism>
<evidence type="ECO:0000256" key="2">
    <source>
        <dbReference type="ARBA" id="ARBA00022448"/>
    </source>
</evidence>
<dbReference type="Gene3D" id="1.20.190.50">
    <property type="match status" value="1"/>
</dbReference>
<dbReference type="GO" id="GO:0006406">
    <property type="term" value="P:mRNA export from nucleus"/>
    <property type="evidence" value="ECO:0007669"/>
    <property type="project" value="TreeGrafter"/>
</dbReference>
<reference evidence="10" key="1">
    <citation type="journal article" date="2015" name="Nat. Genet.">
        <title>The genome and transcriptome of the zoonotic hookworm Ancylostoma ceylanicum identify infection-specific gene families.</title>
        <authorList>
            <person name="Schwarz E.M."/>
            <person name="Hu Y."/>
            <person name="Antoshechkin I."/>
            <person name="Miller M.M."/>
            <person name="Sternberg P.W."/>
            <person name="Aroian R.V."/>
        </authorList>
    </citation>
    <scope>NUCLEOTIDE SEQUENCE</scope>
    <source>
        <strain evidence="10">HY135</strain>
    </source>
</reference>
<comment type="similarity">
    <text evidence="1 8">Belongs to the nucleoporin Nup84/Nup107 family.</text>
</comment>
<comment type="caution">
    <text evidence="9">The sequence shown here is derived from an EMBL/GenBank/DDBJ whole genome shotgun (WGS) entry which is preliminary data.</text>
</comment>
<keyword evidence="3" id="KW-0509">mRNA transport</keyword>
<dbReference type="AlphaFoldDB" id="A0A016VPN5"/>
<dbReference type="GO" id="GO:0000973">
    <property type="term" value="P:post-transcriptional tethering of RNA polymerase II gene DNA at nuclear periphery"/>
    <property type="evidence" value="ECO:0007669"/>
    <property type="project" value="TreeGrafter"/>
</dbReference>
<evidence type="ECO:0000256" key="3">
    <source>
        <dbReference type="ARBA" id="ARBA00022816"/>
    </source>
</evidence>
<name>A0A016VPN5_9BILA</name>
<sequence length="725" mass="82198">MRLLIQQHQAPLQGSGSDGYSFNELDKAVCEDLHAALSSLLSTEEDYDIWSALERIFHDYRNALGLLGSQAPAEELKHASGAYRCLRACVVENCLLQDYEDGRGDSFLSTLITDDRDFRLVYVLWRWCIDSAIESSGFSDLAYQVKDIKELSGVAKSDMKRMRNAKQLTADPDSMLSAADDPNFDKLIRVVFSLLRCGRFEEAIELCGGMGVPWMTLMIRTQQMLIDSTLVGADLTKQEKARLHYRKLTYQIMKKAVAETKYSMGIRMVFAALLGDLHFLLPLATSVEDRLWCYANAAVQARLNNALELDHPVFVPTSIEGIFEAITTVETPPYYVLMNYMMRGAWDEAIEWMHGYGKKVDKNSGTNLLSLYRFFGLIASVCRIMKYDHNDRFGRELVGHMIDVLLQKQLFSLIPFYAALLPKDEALKKIWDIMPYVRSDIDRRRFIEALDQAEFGGEDIALQFGKFRMVEEVDHLDCLRWIFVCGESKLLYAVAEANSVIRHYSLADSEKEASAVINECESLKLVDRLAMLVKNSSESEPSNFDDAAGVVIDEFNNHCLYLAAQAHCTTFAMECARAQAAAKKLAEEEEGGEWSQQGDLVRLSQRTARVERNQTRVERSKLALDACRARTLDAVIAFLRHPGWKSATEADWARSEQLRVLRERFYASILNMLLRDLGMCDDASAILDLLPVLADEDLDLYKNLSKQDLRRFLLDVHALAGHAME</sequence>
<dbReference type="OrthoDB" id="3098at2759"/>
<evidence type="ECO:0000256" key="8">
    <source>
        <dbReference type="RuleBase" id="RU365072"/>
    </source>
</evidence>
<dbReference type="Gene3D" id="1.10.3450.20">
    <property type="match status" value="1"/>
</dbReference>
<protein>
    <recommendedName>
        <fullName evidence="8">Nuclear pore complex protein</fullName>
    </recommendedName>
</protein>
<keyword evidence="8" id="KW-0472">Membrane</keyword>
<keyword evidence="4" id="KW-0653">Protein transport</keyword>
<proteinExistence type="inferred from homology"/>
<dbReference type="InterPro" id="IPR007252">
    <property type="entry name" value="Nup84/Nup107"/>
</dbReference>
<gene>
    <name evidence="9" type="primary">Acey_s0006.g3018</name>
    <name evidence="9" type="ORF">Y032_0006g3018</name>
</gene>
<comment type="subunit">
    <text evidence="8">Part of the nuclear pore complex (NPC).</text>
</comment>
<dbReference type="Pfam" id="PF04121">
    <property type="entry name" value="Nup84_Nup100"/>
    <property type="match status" value="1"/>
</dbReference>
<dbReference type="GO" id="GO:0031965">
    <property type="term" value="C:nuclear membrane"/>
    <property type="evidence" value="ECO:0007669"/>
    <property type="project" value="UniProtKB-SubCell"/>
</dbReference>
<keyword evidence="10" id="KW-1185">Reference proteome</keyword>
<dbReference type="PANTHER" id="PTHR13003">
    <property type="entry name" value="NUP107-RELATED"/>
    <property type="match status" value="1"/>
</dbReference>
<dbReference type="GO" id="GO:0031080">
    <property type="term" value="C:nuclear pore outer ring"/>
    <property type="evidence" value="ECO:0007669"/>
    <property type="project" value="TreeGrafter"/>
</dbReference>
<keyword evidence="7 8" id="KW-0539">Nucleus</keyword>
<comment type="function">
    <text evidence="8">Functions as a component of the nuclear pore complex (NPC).</text>
</comment>
<evidence type="ECO:0000256" key="5">
    <source>
        <dbReference type="ARBA" id="ARBA00023010"/>
    </source>
</evidence>
<evidence type="ECO:0000313" key="9">
    <source>
        <dbReference type="EMBL" id="EYC29524.1"/>
    </source>
</evidence>
<evidence type="ECO:0000256" key="1">
    <source>
        <dbReference type="ARBA" id="ARBA00009510"/>
    </source>
</evidence>
<dbReference type="GO" id="GO:0017056">
    <property type="term" value="F:structural constituent of nuclear pore"/>
    <property type="evidence" value="ECO:0007669"/>
    <property type="project" value="UniProtKB-UniRule"/>
</dbReference>
<dbReference type="PANTHER" id="PTHR13003:SF2">
    <property type="entry name" value="NUCLEAR PORE COMPLEX PROTEIN NUP107"/>
    <property type="match status" value="1"/>
</dbReference>
<dbReference type="Proteomes" id="UP000024635">
    <property type="component" value="Unassembled WGS sequence"/>
</dbReference>
<dbReference type="GO" id="GO:0006606">
    <property type="term" value="P:protein import into nucleus"/>
    <property type="evidence" value="ECO:0007669"/>
    <property type="project" value="TreeGrafter"/>
</dbReference>
<keyword evidence="6 8" id="KW-0906">Nuclear pore complex</keyword>
<evidence type="ECO:0000256" key="4">
    <source>
        <dbReference type="ARBA" id="ARBA00022927"/>
    </source>
</evidence>
<evidence type="ECO:0000313" key="10">
    <source>
        <dbReference type="Proteomes" id="UP000024635"/>
    </source>
</evidence>
<keyword evidence="5 8" id="KW-0811">Translocation</keyword>
<evidence type="ECO:0000256" key="6">
    <source>
        <dbReference type="ARBA" id="ARBA00023132"/>
    </source>
</evidence>
<accession>A0A016VPN5</accession>